<reference evidence="3" key="1">
    <citation type="submission" date="2023-08" db="EMBL/GenBank/DDBJ databases">
        <authorList>
            <person name="Chen Y."/>
            <person name="Shah S."/>
            <person name="Dougan E. K."/>
            <person name="Thang M."/>
            <person name="Chan C."/>
        </authorList>
    </citation>
    <scope>NUCLEOTIDE SEQUENCE</scope>
</reference>
<dbReference type="SUPFAM" id="SSF63829">
    <property type="entry name" value="Calcium-dependent phosphotriesterase"/>
    <property type="match status" value="1"/>
</dbReference>
<feature type="region of interest" description="Disordered" evidence="1">
    <location>
        <begin position="2218"/>
        <end position="2283"/>
    </location>
</feature>
<dbReference type="Gene3D" id="2.120.10.30">
    <property type="entry name" value="TolB, C-terminal domain"/>
    <property type="match status" value="1"/>
</dbReference>
<comment type="caution">
    <text evidence="3">The sequence shown here is derived from an EMBL/GenBank/DDBJ whole genome shotgun (WGS) entry which is preliminary data.</text>
</comment>
<dbReference type="SUPFAM" id="SSF101898">
    <property type="entry name" value="NHL repeat"/>
    <property type="match status" value="1"/>
</dbReference>
<organism evidence="3 4">
    <name type="scientific">Effrenium voratum</name>
    <dbReference type="NCBI Taxonomy" id="2562239"/>
    <lineage>
        <taxon>Eukaryota</taxon>
        <taxon>Sar</taxon>
        <taxon>Alveolata</taxon>
        <taxon>Dinophyceae</taxon>
        <taxon>Suessiales</taxon>
        <taxon>Symbiodiniaceae</taxon>
        <taxon>Effrenium</taxon>
    </lineage>
</organism>
<accession>A0AA36IWN8</accession>
<dbReference type="EMBL" id="CAUJNA010003124">
    <property type="protein sequence ID" value="CAJ1395320.1"/>
    <property type="molecule type" value="Genomic_DNA"/>
</dbReference>
<sequence>MLAAHSPWIPMWKALAAAWLTGAAALEASAVLAPAAPGLAELLLSINTSAATWASSCRLRVEFSESSLRLPEDVPSLPGCQFLSELPALPAPESCEVFDAAGFELQLGCLRKSSQYHLVLRVFALATSAPGQLGGLNVSLSSEGLSEMAAAEVQGEVLAPASSCPWLEVQLPRYLDPGPLEGETMALAFTLRHDDTELEPGDQLLLTPSPLLLWNPSQSACTVVSDSPLVCRWVDALGVRAALALEGFNSSLPAAANGTSFELRLRLPLGGATDHRPWRGLLRRGAGACALDAAVVLGPQLRAAARPFATAAGLKGAVRLDLDPGVDLCMDPLAALPGQVRIVPPLALMLPSQSAEGPSAAPVDCLRQAGGFCTMTLSPSEWRRGLPCLFRGVVYTVEWEDVTTIGVKMEISGWHIEVDYPVLTGGELPLGWSALAAALPTTAGPLPFLAARFLRPVLGGQQRRETLLLVRFRTGTSQAYQDLLPLRRPSRLRLSWDKGLAFSDFQGCDLVVESRNLPLLLRCERLEGFWSAVELHLDGVLQSEEEYDLLLPVVSSSFEGAMKLEVLREDDAEDDVAEWGEVPCSGLLLDGASVFDELGPVLNSNEVFTTDEDVLGLAPWQSQMAVGVDARLQILEVDTLGGPQVRSQQRCDGLASSCRGGALAKLPGTQLALCDGTRILWLELASEIRLMGRFGGLPQLGSSGLGSCNALAASAGEIFVADGANHRVMQLQTSALRAAAVEAVELPEAALLALSGPLQVIYGYYDSEVLVGQQGQHPLPARLLRIRLSDRALLGWVFLRYSSFTDPNQIFLLTIDELTAMAVVQGEVWVTGPSLLMRLDPATLRSRDFLIPAPEWGRITAMTVYSETLVLGTANPALVIEVPLVGAALADAVASVWHLAPGQGAPSLAAAAAAATAGLGSSMAVLGTDSAPPRLLFLPSQLVVPLAGNRTTALAVLPAVPAAPGGRLAVAVGQGADPAALHLLHLPVAICAELNSSDDSEDNANATQDCGLPVVVRSIPLESGLEISSLVYDGANLQAALVGGSATSPRSFAVEISPELDMDMANASEVGEGRLALAVSPGALWALLLPPSGPSRFSMLSQDDPAVAVGMSLTSVFGLRIPGPIDTGYEATTGNGGLSSPEGIAYADLPEPCLYVADTGNHRVVQLAVSLRLLRYMTHFGESGFPGSGLSRLDTPAAVAVGDGLRVYVLDAGNRRVVVLATGDVLGQLSYIQSLALPFAVTGSAHLVLQPGAGLGPATLWAAWQRNLMRWSLATPARWQLLAPAEVAAEAVVPLELDFEVTEGQLAPGVAGGLLLTAAPALSWQLTAESLAPLCEAEATSSSGARMVIGCEFLGGGPGLPYPSVLLRPLLLEGRMSLSVRCRLPAGAAPNVFDVRSGAWTLALLGQGYGVLRSRLLPPPAIPALAVPAAPRLSLPLVVAPPQGRARLGFDVTVRALLSPGALALGGPLPGRLALLLPESFQLEEAEGCVVESPSSCVLELSAGVRLQADAPWPLLLRLRAAAEEVWGLRLESAGPLKAVSISQTAGVKFEFGTLIPSSWPHFPTVDAWPLILGPALLEVSFRPYSPGTTSIIIVGPETTVLTCRRLQLSACGALAPSLAPRCAAALSSVQLWADFAAWTTYQLNLEVQHLPGSWLPDEAAEEVLRPVREANMSGDLPWWRISFEDDTRSLATARWIPGYPVWPQGFNFSLDFVSLALAPLPAGPALLEVTLAVAQELGGTTTPRLRLYAPAGLSFDCASARFELVPRLALEPLPAEGTCRGSGLLGAFPYLELRLGAFSVLLAEMEYSFRVPVLLPSDSEQLIWYASLEAGPLLFGSSARSRTWRRMELSLALGAWAQGGLAPLQVALKTSRLLASQDGERGCIEIVAAPLFAFSAPCLVRGALPADTEVRNLPASSCEGSDRLARLCLAPGMYVQPGVEYRFVLLSVQIPAGTLGRRLAASSWTARMVDATGREVESYLQEDLSDPPVTVPRLEAFSFSAASSSLARRLGSEYVAAFTFKASATGAEPIFALQVTAPSGFHFTEGQDCSPDSSAAVLPLPAASAAVESGPRQLAVGWCRAARFQPAALLPNSEMHFEEDALRSARLGLPKPVVDFRERYLFRVAVQHPDHRPRGIETWALSVLGSDWAILAQQSDLQAYELVGDLQGSLEASNPLLSIGGEEENNVTVHFKLSTNLPAGGELQLLLADGFTFPGPVSPSSVETSSSTSTRMADEEENESNVSNTTSTTSTSLNTSSTSTTMTRTSTRTSTTTTSTTMPDGLPEVRCTISALDATETNCSGGVARWRTTALLAAGTTYNFTLLVVNPATDTFGQWRLQSFTSSGSMLDEAWLPGFAFAGSVPMALGFASQALADKDAVALVYMVLPRLRAGAQLRVTAPASFQLPPGRACEHFVAAAQAGRASVPQGLLPLLPAAWDALPGAGQPPWTETAVPLPPFASCSLDGSILIDLFGPVGGRTYVMAVSVYSPAVQPAGSENIWKMEVWMQSAAVSKLLYVASAPGFALVPKLQQSTVYPFRSLGDAYLTQSLILPPGASLISLRVEFVLPSTDSLGARLELRLAAPPGFQLGSSGGCEVRSLLLGQDFVPESASSCSAAEQQLRLSARPSGGASGEVPYKAEIFPALPPVDAEGPDRFWDINVYTCNHRGESLSDLFWQEADDCQLLAASTGIPSWPMSGYLHVDRLVVTDASAAEPGSVLGQWLQQQTWVQQNELLSLEIRGLRINGVLSKGGALRVRAPEGFEFRHPFDAGSVIAPRQLATSVATARELELYFQDDLVGDDGALDLTVAVAASAAFQEPAEPWKLEMQSPTGELLAVQGNIGSFDRLASFRHLLVASSPAGEFFDLAVFLAMPETLSLVGTSNFLRLQAPVFVEFAPCGQRDEELAPVPSALAGALQNERVDPALVRPLPSFSACTAGGDVLTVHLGGRRRGSGRGALVASAVYGFVWPARRVARQVPWRPLGQSGIAGPADSELVLAGERADSPWGSWHLAAFSAGRRLLASTAEGQLAVRDLAPAWMLATRPYYGQESLLLIVFTLGGYGYPPASKLRLTLQPHGAVEGLRFLSCERQQSLLRRAQWREPLRLTQVPAETLEDATTSVPGDSQLALARFSDCAAGGSGNSSLAGEVQLTLSMETWLTPPGDQYMLQTLGVRHALGPSTRQLLSLEVVAGLAEQQLAAAQLRTYALAQEMLLTRWAHSSSASAAENLLDIEFQPATSLLDRQAAAAGFILVAPPTYLFTEKSCEELVLERSQQVENLQTGVTESKPLFLKDPPLCEVATSDWLSSDGYYQHQLTIFLPPLVGFRSDLRYRLKVLVLNPPMSLSDNLMMQFLREKRSPKFSPSPLLTPSLNIWRISTFVWESGDSGTGEVPYTLAGNSLGRRGMRKLDEVAWTGFELT</sequence>
<name>A0AA36IWN8_9DINO</name>
<feature type="signal peptide" evidence="2">
    <location>
        <begin position="1"/>
        <end position="25"/>
    </location>
</feature>
<protein>
    <submittedName>
        <fullName evidence="3">Uncharacterized protein</fullName>
    </submittedName>
</protein>
<feature type="compositionally biased region" description="Low complexity" evidence="1">
    <location>
        <begin position="2244"/>
        <end position="2279"/>
    </location>
</feature>
<evidence type="ECO:0000256" key="1">
    <source>
        <dbReference type="SAM" id="MobiDB-lite"/>
    </source>
</evidence>
<evidence type="ECO:0000313" key="3">
    <source>
        <dbReference type="EMBL" id="CAJ1395320.1"/>
    </source>
</evidence>
<keyword evidence="2" id="KW-0732">Signal</keyword>
<proteinExistence type="predicted"/>
<evidence type="ECO:0000256" key="2">
    <source>
        <dbReference type="SAM" id="SignalP"/>
    </source>
</evidence>
<dbReference type="InterPro" id="IPR011042">
    <property type="entry name" value="6-blade_b-propeller_TolB-like"/>
</dbReference>
<dbReference type="Proteomes" id="UP001178507">
    <property type="component" value="Unassembled WGS sequence"/>
</dbReference>
<evidence type="ECO:0000313" key="4">
    <source>
        <dbReference type="Proteomes" id="UP001178507"/>
    </source>
</evidence>
<keyword evidence="4" id="KW-1185">Reference proteome</keyword>
<feature type="compositionally biased region" description="Low complexity" evidence="1">
    <location>
        <begin position="2219"/>
        <end position="2231"/>
    </location>
</feature>
<feature type="chain" id="PRO_5041446825" evidence="2">
    <location>
        <begin position="26"/>
        <end position="3417"/>
    </location>
</feature>
<gene>
    <name evidence="3" type="ORF">EVOR1521_LOCUS19772</name>
</gene>